<dbReference type="EMBL" id="BAAARV010000075">
    <property type="protein sequence ID" value="GAA2374320.1"/>
    <property type="molecule type" value="Genomic_DNA"/>
</dbReference>
<gene>
    <name evidence="5" type="ORF">GCM10010170_077310</name>
</gene>
<protein>
    <submittedName>
        <fullName evidence="5">BlaI/MecI/CopY family transcriptional regulator</fullName>
    </submittedName>
</protein>
<keyword evidence="6" id="KW-1185">Reference proteome</keyword>
<evidence type="ECO:0000256" key="4">
    <source>
        <dbReference type="ARBA" id="ARBA00023163"/>
    </source>
</evidence>
<dbReference type="SUPFAM" id="SSF46785">
    <property type="entry name" value="Winged helix' DNA-binding domain"/>
    <property type="match status" value="1"/>
</dbReference>
<dbReference type="Gene3D" id="1.10.10.10">
    <property type="entry name" value="Winged helix-like DNA-binding domain superfamily/Winged helix DNA-binding domain"/>
    <property type="match status" value="1"/>
</dbReference>
<evidence type="ECO:0000256" key="2">
    <source>
        <dbReference type="ARBA" id="ARBA00023015"/>
    </source>
</evidence>
<comment type="caution">
    <text evidence="5">The sequence shown here is derived from an EMBL/GenBank/DDBJ whole genome shotgun (WGS) entry which is preliminary data.</text>
</comment>
<dbReference type="InterPro" id="IPR005650">
    <property type="entry name" value="BlaI_family"/>
</dbReference>
<name>A0ABN3HAR3_9ACTN</name>
<comment type="similarity">
    <text evidence="1">Belongs to the BlaI transcriptional regulatory family.</text>
</comment>
<proteinExistence type="inferred from homology"/>
<dbReference type="InterPro" id="IPR036388">
    <property type="entry name" value="WH-like_DNA-bd_sf"/>
</dbReference>
<accession>A0ABN3HAR3</accession>
<evidence type="ECO:0000313" key="6">
    <source>
        <dbReference type="Proteomes" id="UP001501444"/>
    </source>
</evidence>
<organism evidence="5 6">
    <name type="scientific">Dactylosporangium salmoneum</name>
    <dbReference type="NCBI Taxonomy" id="53361"/>
    <lineage>
        <taxon>Bacteria</taxon>
        <taxon>Bacillati</taxon>
        <taxon>Actinomycetota</taxon>
        <taxon>Actinomycetes</taxon>
        <taxon>Micromonosporales</taxon>
        <taxon>Micromonosporaceae</taxon>
        <taxon>Dactylosporangium</taxon>
    </lineage>
</organism>
<dbReference type="Pfam" id="PF03965">
    <property type="entry name" value="Penicillinase_R"/>
    <property type="match status" value="1"/>
</dbReference>
<keyword evidence="4" id="KW-0804">Transcription</keyword>
<evidence type="ECO:0000256" key="3">
    <source>
        <dbReference type="ARBA" id="ARBA00023125"/>
    </source>
</evidence>
<dbReference type="Gene3D" id="6.10.140.850">
    <property type="match status" value="1"/>
</dbReference>
<evidence type="ECO:0000256" key="1">
    <source>
        <dbReference type="ARBA" id="ARBA00011046"/>
    </source>
</evidence>
<dbReference type="Proteomes" id="UP001501444">
    <property type="component" value="Unassembled WGS sequence"/>
</dbReference>
<sequence>MQGFGDLEAALMELLWRRGTATTVREALAELRWHRELAYTTVMTVFDNLHRKGWLTRESAGRAYRYTPAMTRDQYVAQTMHDALVDSGDRLEALTAFVGKMTLDEAAALRAALSTYERRIGGR</sequence>
<keyword evidence="2" id="KW-0805">Transcription regulation</keyword>
<dbReference type="RefSeq" id="WP_344617594.1">
    <property type="nucleotide sequence ID" value="NZ_BAAARV010000075.1"/>
</dbReference>
<keyword evidence="3" id="KW-0238">DNA-binding</keyword>
<dbReference type="InterPro" id="IPR036390">
    <property type="entry name" value="WH_DNA-bd_sf"/>
</dbReference>
<evidence type="ECO:0000313" key="5">
    <source>
        <dbReference type="EMBL" id="GAA2374320.1"/>
    </source>
</evidence>
<reference evidence="5 6" key="1">
    <citation type="journal article" date="2019" name="Int. J. Syst. Evol. Microbiol.">
        <title>The Global Catalogue of Microorganisms (GCM) 10K type strain sequencing project: providing services to taxonomists for standard genome sequencing and annotation.</title>
        <authorList>
            <consortium name="The Broad Institute Genomics Platform"/>
            <consortium name="The Broad Institute Genome Sequencing Center for Infectious Disease"/>
            <person name="Wu L."/>
            <person name="Ma J."/>
        </authorList>
    </citation>
    <scope>NUCLEOTIDE SEQUENCE [LARGE SCALE GENOMIC DNA]</scope>
    <source>
        <strain evidence="5 6">JCM 3272</strain>
    </source>
</reference>